<evidence type="ECO:0000313" key="2">
    <source>
        <dbReference type="Proteomes" id="UP001151760"/>
    </source>
</evidence>
<reference evidence="1" key="2">
    <citation type="submission" date="2022-01" db="EMBL/GenBank/DDBJ databases">
        <authorList>
            <person name="Yamashiro T."/>
            <person name="Shiraishi A."/>
            <person name="Satake H."/>
            <person name="Nakayama K."/>
        </authorList>
    </citation>
    <scope>NUCLEOTIDE SEQUENCE</scope>
</reference>
<comment type="caution">
    <text evidence="1">The sequence shown here is derived from an EMBL/GenBank/DDBJ whole genome shotgun (WGS) entry which is preliminary data.</text>
</comment>
<proteinExistence type="predicted"/>
<accession>A0ABQ5I4C7</accession>
<evidence type="ECO:0000313" key="1">
    <source>
        <dbReference type="EMBL" id="GJT94571.1"/>
    </source>
</evidence>
<dbReference type="Proteomes" id="UP001151760">
    <property type="component" value="Unassembled WGS sequence"/>
</dbReference>
<keyword evidence="2" id="KW-1185">Reference proteome</keyword>
<reference evidence="1" key="1">
    <citation type="journal article" date="2022" name="Int. J. Mol. Sci.">
        <title>Draft Genome of Tanacetum Coccineum: Genomic Comparison of Closely Related Tanacetum-Family Plants.</title>
        <authorList>
            <person name="Yamashiro T."/>
            <person name="Shiraishi A."/>
            <person name="Nakayama K."/>
            <person name="Satake H."/>
        </authorList>
    </citation>
    <scope>NUCLEOTIDE SEQUENCE</scope>
</reference>
<gene>
    <name evidence="1" type="ORF">Tco_1090089</name>
</gene>
<protein>
    <submittedName>
        <fullName evidence="1">Uncharacterized protein</fullName>
    </submittedName>
</protein>
<name>A0ABQ5I4C7_9ASTR</name>
<organism evidence="1 2">
    <name type="scientific">Tanacetum coccineum</name>
    <dbReference type="NCBI Taxonomy" id="301880"/>
    <lineage>
        <taxon>Eukaryota</taxon>
        <taxon>Viridiplantae</taxon>
        <taxon>Streptophyta</taxon>
        <taxon>Embryophyta</taxon>
        <taxon>Tracheophyta</taxon>
        <taxon>Spermatophyta</taxon>
        <taxon>Magnoliopsida</taxon>
        <taxon>eudicotyledons</taxon>
        <taxon>Gunneridae</taxon>
        <taxon>Pentapetalae</taxon>
        <taxon>asterids</taxon>
        <taxon>campanulids</taxon>
        <taxon>Asterales</taxon>
        <taxon>Asteraceae</taxon>
        <taxon>Asteroideae</taxon>
        <taxon>Anthemideae</taxon>
        <taxon>Anthemidinae</taxon>
        <taxon>Tanacetum</taxon>
    </lineage>
</organism>
<sequence>MNNTPLTHMPFTNLGVLQILDPTHPHVPEARTMTVEDLLHLLPNLITKVDSLETKLKQTKLTMGKAIVKLVKKVKKLEDILKKIHVVSTNSEDEEPED</sequence>
<dbReference type="EMBL" id="BQNB010020308">
    <property type="protein sequence ID" value="GJT94571.1"/>
    <property type="molecule type" value="Genomic_DNA"/>
</dbReference>